<comment type="caution">
    <text evidence="2">The sequence shown here is derived from an EMBL/GenBank/DDBJ whole genome shotgun (WGS) entry which is preliminary data.</text>
</comment>
<feature type="transmembrane region" description="Helical" evidence="1">
    <location>
        <begin position="45"/>
        <end position="65"/>
    </location>
</feature>
<dbReference type="RefSeq" id="WP_054864097.1">
    <property type="nucleotide sequence ID" value="NZ_MWPH01000001.1"/>
</dbReference>
<keyword evidence="1" id="KW-1133">Transmembrane helix</keyword>
<organism evidence="2 3">
    <name type="scientific">Natronolimnobius baerhuensis</name>
    <dbReference type="NCBI Taxonomy" id="253108"/>
    <lineage>
        <taxon>Archaea</taxon>
        <taxon>Methanobacteriati</taxon>
        <taxon>Methanobacteriota</taxon>
        <taxon>Stenosarchaea group</taxon>
        <taxon>Halobacteria</taxon>
        <taxon>Halobacteriales</taxon>
        <taxon>Natrialbaceae</taxon>
        <taxon>Natronolimnobius</taxon>
    </lineage>
</organism>
<evidence type="ECO:0000313" key="3">
    <source>
        <dbReference type="Proteomes" id="UP000196084"/>
    </source>
</evidence>
<keyword evidence="1" id="KW-0472">Membrane</keyword>
<reference evidence="2 3" key="1">
    <citation type="submission" date="2017-02" db="EMBL/GenBank/DDBJ databases">
        <title>Natronthermophilus aegyptiacus gen. nov.,sp. nov., an aerobic, extremely halophilic alkalithermophilic archaeon isolated from the athalassohaline Wadi An Natrun, Egypt.</title>
        <authorList>
            <person name="Zhao B."/>
        </authorList>
    </citation>
    <scope>NUCLEOTIDE SEQUENCE [LARGE SCALE GENOMIC DNA]</scope>
    <source>
        <strain evidence="2 3">CGMCC 1.3597</strain>
    </source>
</reference>
<protein>
    <submittedName>
        <fullName evidence="2">Uncharacterized protein</fullName>
    </submittedName>
</protein>
<keyword evidence="1" id="KW-0812">Transmembrane</keyword>
<evidence type="ECO:0000313" key="2">
    <source>
        <dbReference type="EMBL" id="OVE85345.1"/>
    </source>
</evidence>
<dbReference type="AlphaFoldDB" id="A0A202EAR4"/>
<keyword evidence="3" id="KW-1185">Reference proteome</keyword>
<proteinExistence type="predicted"/>
<gene>
    <name evidence="2" type="ORF">B2G88_00510</name>
</gene>
<dbReference type="EMBL" id="MWPH01000001">
    <property type="protein sequence ID" value="OVE85345.1"/>
    <property type="molecule type" value="Genomic_DNA"/>
</dbReference>
<accession>A0A202EAR4</accession>
<sequence>MDRSRLALAALAVFAWCVTLASHLITRVTTTESERIEWTERRNLFLLVSSLATNTLVFTTICRVLQRRLRR</sequence>
<evidence type="ECO:0000256" key="1">
    <source>
        <dbReference type="SAM" id="Phobius"/>
    </source>
</evidence>
<dbReference type="Proteomes" id="UP000196084">
    <property type="component" value="Unassembled WGS sequence"/>
</dbReference>
<name>A0A202EAR4_9EURY</name>
<dbReference type="OrthoDB" id="204540at2157"/>